<dbReference type="Proteomes" id="UP001430953">
    <property type="component" value="Unassembled WGS sequence"/>
</dbReference>
<dbReference type="AlphaFoldDB" id="A0AAW2FGS0"/>
<sequence length="49" mass="5898">MYTRVPLACYFHFNASRHYSSYCDFCPRNEEVTIVETAVCIMQVLFFFF</sequence>
<accession>A0AAW2FGS0</accession>
<gene>
    <name evidence="1" type="ORF">PUN28_012496</name>
</gene>
<organism evidence="1 2">
    <name type="scientific">Cardiocondyla obscurior</name>
    <dbReference type="NCBI Taxonomy" id="286306"/>
    <lineage>
        <taxon>Eukaryota</taxon>
        <taxon>Metazoa</taxon>
        <taxon>Ecdysozoa</taxon>
        <taxon>Arthropoda</taxon>
        <taxon>Hexapoda</taxon>
        <taxon>Insecta</taxon>
        <taxon>Pterygota</taxon>
        <taxon>Neoptera</taxon>
        <taxon>Endopterygota</taxon>
        <taxon>Hymenoptera</taxon>
        <taxon>Apocrita</taxon>
        <taxon>Aculeata</taxon>
        <taxon>Formicoidea</taxon>
        <taxon>Formicidae</taxon>
        <taxon>Myrmicinae</taxon>
        <taxon>Cardiocondyla</taxon>
    </lineage>
</organism>
<dbReference type="EMBL" id="JADYXP020000012">
    <property type="protein sequence ID" value="KAL0113362.1"/>
    <property type="molecule type" value="Genomic_DNA"/>
</dbReference>
<name>A0AAW2FGS0_9HYME</name>
<proteinExistence type="predicted"/>
<comment type="caution">
    <text evidence="1">The sequence shown here is derived from an EMBL/GenBank/DDBJ whole genome shotgun (WGS) entry which is preliminary data.</text>
</comment>
<reference evidence="1 2" key="1">
    <citation type="submission" date="2023-03" db="EMBL/GenBank/DDBJ databases">
        <title>High recombination rates correlate with genetic variation in Cardiocondyla obscurior ants.</title>
        <authorList>
            <person name="Errbii M."/>
        </authorList>
    </citation>
    <scope>NUCLEOTIDE SEQUENCE [LARGE SCALE GENOMIC DNA]</scope>
    <source>
        <strain evidence="1">Alpha-2009</strain>
        <tissue evidence="1">Whole body</tissue>
    </source>
</reference>
<evidence type="ECO:0000313" key="1">
    <source>
        <dbReference type="EMBL" id="KAL0113362.1"/>
    </source>
</evidence>
<protein>
    <submittedName>
        <fullName evidence="1">Uncharacterized protein</fullName>
    </submittedName>
</protein>
<keyword evidence="2" id="KW-1185">Reference proteome</keyword>
<evidence type="ECO:0000313" key="2">
    <source>
        <dbReference type="Proteomes" id="UP001430953"/>
    </source>
</evidence>